<dbReference type="Pfam" id="PF13186">
    <property type="entry name" value="SPASM"/>
    <property type="match status" value="1"/>
</dbReference>
<dbReference type="InterPro" id="IPR023885">
    <property type="entry name" value="4Fe4S-binding_SPASM_dom"/>
</dbReference>
<dbReference type="GO" id="GO:0051536">
    <property type="term" value="F:iron-sulfur cluster binding"/>
    <property type="evidence" value="ECO:0007669"/>
    <property type="project" value="UniProtKB-KW"/>
</dbReference>
<dbReference type="STRING" id="310782.SAMN05216499_109209"/>
<dbReference type="PROSITE" id="PS51918">
    <property type="entry name" value="RADICAL_SAM"/>
    <property type="match status" value="1"/>
</dbReference>
<dbReference type="OrthoDB" id="9782387at2"/>
<organism evidence="6 7">
    <name type="scientific">Actinacidiphila paucisporea</name>
    <dbReference type="NCBI Taxonomy" id="310782"/>
    <lineage>
        <taxon>Bacteria</taxon>
        <taxon>Bacillati</taxon>
        <taxon>Actinomycetota</taxon>
        <taxon>Actinomycetes</taxon>
        <taxon>Kitasatosporales</taxon>
        <taxon>Streptomycetaceae</taxon>
        <taxon>Actinacidiphila</taxon>
    </lineage>
</organism>
<dbReference type="InterPro" id="IPR007197">
    <property type="entry name" value="rSAM"/>
</dbReference>
<dbReference type="PANTHER" id="PTHR11228">
    <property type="entry name" value="RADICAL SAM DOMAIN PROTEIN"/>
    <property type="match status" value="1"/>
</dbReference>
<dbReference type="InterPro" id="IPR013785">
    <property type="entry name" value="Aldolase_TIM"/>
</dbReference>
<sequence length="444" mass="50388">MPRLPRQENPGGIVCLLPDGRVEFLDPAARSLLERHDNGESVDAREFDEFVINSPLVPLERFHLTAPAIAFIETTNSCNLRCLHCYADSAVRRTDEMSTERILRLLDEFEEMGVIQVFLTGGEVFSHRDAVQIIQHARTKSFSTQIFTNGILATEDKLAGIPPGQSFFVSFDTADPVRTVRGKMDFPLLRTTFDTMHKYGHIVRTAISVHRNNIEDALEIFEWCAEHGYPRPQWLETHPTGRALLHPHILLTPAEVDRVFDVYRACMERYTDAPTEQAAPDGDPLAPRQSETIYAVDTVKFCQRLEQATGQEKCGRTITYVSSNGDVYPCSNCMAGHRYGAGNITERSFAEIWRNGFDDIRDITFDDYDACRSCDVAQLGTWCQFRCPPLSANLHGDEKVCGATEYLQQFMLRTEMYWRERRRDNLTLRLSPPILPASRAGTGR</sequence>
<dbReference type="RefSeq" id="WP_073498858.1">
    <property type="nucleotide sequence ID" value="NZ_FRBI01000009.1"/>
</dbReference>
<dbReference type="Proteomes" id="UP000184111">
    <property type="component" value="Unassembled WGS sequence"/>
</dbReference>
<dbReference type="SFLD" id="SFLDG01386">
    <property type="entry name" value="main_SPASM_domain-containing"/>
    <property type="match status" value="1"/>
</dbReference>
<name>A0A1M7HAP5_9ACTN</name>
<gene>
    <name evidence="6" type="ORF">SAMN05216499_109209</name>
</gene>
<dbReference type="NCBIfam" id="TIGR04085">
    <property type="entry name" value="rSAM_more_4Fe4S"/>
    <property type="match status" value="1"/>
</dbReference>
<keyword evidence="7" id="KW-1185">Reference proteome</keyword>
<keyword evidence="3" id="KW-0408">Iron</keyword>
<dbReference type="Pfam" id="PF04055">
    <property type="entry name" value="Radical_SAM"/>
    <property type="match status" value="1"/>
</dbReference>
<dbReference type="Gene3D" id="3.20.20.70">
    <property type="entry name" value="Aldolase class I"/>
    <property type="match status" value="1"/>
</dbReference>
<evidence type="ECO:0000313" key="7">
    <source>
        <dbReference type="Proteomes" id="UP000184111"/>
    </source>
</evidence>
<dbReference type="PANTHER" id="PTHR11228:SF7">
    <property type="entry name" value="PQQA PEPTIDE CYCLASE"/>
    <property type="match status" value="1"/>
</dbReference>
<keyword evidence="1" id="KW-0949">S-adenosyl-L-methionine</keyword>
<keyword evidence="4" id="KW-0411">Iron-sulfur</keyword>
<dbReference type="EMBL" id="FRBI01000009">
    <property type="protein sequence ID" value="SHM25393.1"/>
    <property type="molecule type" value="Genomic_DNA"/>
</dbReference>
<protein>
    <submittedName>
        <fullName evidence="6">Radical SAM additional 4Fe4S-binding SPASM domain-containing protein</fullName>
    </submittedName>
</protein>
<evidence type="ECO:0000256" key="1">
    <source>
        <dbReference type="ARBA" id="ARBA00022691"/>
    </source>
</evidence>
<dbReference type="InterPro" id="IPR050377">
    <property type="entry name" value="Radical_SAM_PqqE_MftC-like"/>
</dbReference>
<dbReference type="CDD" id="cd01335">
    <property type="entry name" value="Radical_SAM"/>
    <property type="match status" value="1"/>
</dbReference>
<dbReference type="GO" id="GO:0046872">
    <property type="term" value="F:metal ion binding"/>
    <property type="evidence" value="ECO:0007669"/>
    <property type="project" value="UniProtKB-KW"/>
</dbReference>
<dbReference type="GO" id="GO:0003824">
    <property type="term" value="F:catalytic activity"/>
    <property type="evidence" value="ECO:0007669"/>
    <property type="project" value="InterPro"/>
</dbReference>
<evidence type="ECO:0000256" key="4">
    <source>
        <dbReference type="ARBA" id="ARBA00023014"/>
    </source>
</evidence>
<dbReference type="AlphaFoldDB" id="A0A1M7HAP5"/>
<reference evidence="6 7" key="1">
    <citation type="submission" date="2016-11" db="EMBL/GenBank/DDBJ databases">
        <authorList>
            <person name="Jaros S."/>
            <person name="Januszkiewicz K."/>
            <person name="Wedrychowicz H."/>
        </authorList>
    </citation>
    <scope>NUCLEOTIDE SEQUENCE [LARGE SCALE GENOMIC DNA]</scope>
    <source>
        <strain evidence="6 7">CGMCC 4.2025</strain>
    </source>
</reference>
<dbReference type="SUPFAM" id="SSF102114">
    <property type="entry name" value="Radical SAM enzymes"/>
    <property type="match status" value="1"/>
</dbReference>
<evidence type="ECO:0000259" key="5">
    <source>
        <dbReference type="PROSITE" id="PS51918"/>
    </source>
</evidence>
<evidence type="ECO:0000256" key="2">
    <source>
        <dbReference type="ARBA" id="ARBA00022723"/>
    </source>
</evidence>
<feature type="domain" description="Radical SAM core" evidence="5">
    <location>
        <begin position="64"/>
        <end position="276"/>
    </location>
</feature>
<keyword evidence="2" id="KW-0479">Metal-binding</keyword>
<proteinExistence type="predicted"/>
<dbReference type="InterPro" id="IPR058240">
    <property type="entry name" value="rSAM_sf"/>
</dbReference>
<accession>A0A1M7HAP5</accession>
<evidence type="ECO:0000256" key="3">
    <source>
        <dbReference type="ARBA" id="ARBA00023004"/>
    </source>
</evidence>
<evidence type="ECO:0000313" key="6">
    <source>
        <dbReference type="EMBL" id="SHM25393.1"/>
    </source>
</evidence>
<dbReference type="SFLD" id="SFLDS00029">
    <property type="entry name" value="Radical_SAM"/>
    <property type="match status" value="1"/>
</dbReference>
<dbReference type="SFLD" id="SFLDG01067">
    <property type="entry name" value="SPASM/twitch_domain_containing"/>
    <property type="match status" value="1"/>
</dbReference>